<gene>
    <name evidence="2" type="ORF">J2Z21_003101</name>
</gene>
<evidence type="ECO:0000313" key="3">
    <source>
        <dbReference type="Proteomes" id="UP001519309"/>
    </source>
</evidence>
<dbReference type="Proteomes" id="UP001519309">
    <property type="component" value="Unassembled WGS sequence"/>
</dbReference>
<comment type="caution">
    <text evidence="2">The sequence shown here is derived from an EMBL/GenBank/DDBJ whole genome shotgun (WGS) entry which is preliminary data.</text>
</comment>
<organism evidence="2 3">
    <name type="scientific">Streptomyces griseochromogenes</name>
    <dbReference type="NCBI Taxonomy" id="68214"/>
    <lineage>
        <taxon>Bacteria</taxon>
        <taxon>Bacillati</taxon>
        <taxon>Actinomycetota</taxon>
        <taxon>Actinomycetes</taxon>
        <taxon>Kitasatosporales</taxon>
        <taxon>Streptomycetaceae</taxon>
        <taxon>Streptomyces</taxon>
    </lineage>
</organism>
<protein>
    <submittedName>
        <fullName evidence="2">Uncharacterized protein</fullName>
    </submittedName>
</protein>
<name>A0ABS4LS00_9ACTN</name>
<reference evidence="2 3" key="1">
    <citation type="submission" date="2021-03" db="EMBL/GenBank/DDBJ databases">
        <title>Genomic Encyclopedia of Type Strains, Phase IV (KMG-IV): sequencing the most valuable type-strain genomes for metagenomic binning, comparative biology and taxonomic classification.</title>
        <authorList>
            <person name="Goeker M."/>
        </authorList>
    </citation>
    <scope>NUCLEOTIDE SEQUENCE [LARGE SCALE GENOMIC DNA]</scope>
    <source>
        <strain evidence="2 3">DSM 40499</strain>
    </source>
</reference>
<dbReference type="EMBL" id="JAGGLP010000005">
    <property type="protein sequence ID" value="MBP2050165.1"/>
    <property type="molecule type" value="Genomic_DNA"/>
</dbReference>
<evidence type="ECO:0000313" key="2">
    <source>
        <dbReference type="EMBL" id="MBP2050165.1"/>
    </source>
</evidence>
<accession>A0ABS4LS00</accession>
<sequence>MPIFIRCPRHLWGHDKFGQIGDLRDLAEEWSRQGRERAEIRLPAQRRRPQDLPMPSLHTIVPPTFVTVPPVRGQQQPGGPRRPDPARP</sequence>
<keyword evidence="3" id="KW-1185">Reference proteome</keyword>
<evidence type="ECO:0000256" key="1">
    <source>
        <dbReference type="SAM" id="MobiDB-lite"/>
    </source>
</evidence>
<feature type="compositionally biased region" description="Low complexity" evidence="1">
    <location>
        <begin position="61"/>
        <end position="79"/>
    </location>
</feature>
<dbReference type="RefSeq" id="WP_208870394.1">
    <property type="nucleotide sequence ID" value="NZ_CP016279.1"/>
</dbReference>
<feature type="region of interest" description="Disordered" evidence="1">
    <location>
        <begin position="32"/>
        <end position="88"/>
    </location>
</feature>
<proteinExistence type="predicted"/>